<keyword evidence="5" id="KW-0472">Membrane</keyword>
<keyword evidence="1 5" id="KW-0489">Methyltransferase</keyword>
<dbReference type="SUPFAM" id="SSF53335">
    <property type="entry name" value="S-adenosyl-L-methionine-dependent methyltransferases"/>
    <property type="match status" value="1"/>
</dbReference>
<dbReference type="Proteomes" id="UP000226431">
    <property type="component" value="Unassembled WGS sequence"/>
</dbReference>
<name>A0A2C5Z331_9HYPO</name>
<dbReference type="EC" id="2.1.1.-" evidence="5"/>
<accession>A0A2C5Z331</accession>
<evidence type="ECO:0000256" key="4">
    <source>
        <dbReference type="ARBA" id="ARBA00022691"/>
    </source>
</evidence>
<keyword evidence="4 5" id="KW-0949">S-adenosyl-L-methionine</keyword>
<evidence type="ECO:0000313" key="7">
    <source>
        <dbReference type="Proteomes" id="UP000226431"/>
    </source>
</evidence>
<reference evidence="6 7" key="1">
    <citation type="submission" date="2017-06" db="EMBL/GenBank/DDBJ databases">
        <title>Ant-infecting Ophiocordyceps genomes reveal a high diversity of potential behavioral manipulation genes and a possible major role for enterotoxins.</title>
        <authorList>
            <person name="De Bekker C."/>
            <person name="Evans H.C."/>
            <person name="Brachmann A."/>
            <person name="Hughes D.P."/>
        </authorList>
    </citation>
    <scope>NUCLEOTIDE SEQUENCE [LARGE SCALE GENOMIC DNA]</scope>
    <source>
        <strain evidence="6 7">Map16</strain>
    </source>
</reference>
<keyword evidence="5" id="KW-0460">Magnesium</keyword>
<comment type="cofactor">
    <cofactor evidence="5">
        <name>Mg(2+)</name>
        <dbReference type="ChEBI" id="CHEBI:18420"/>
    </cofactor>
</comment>
<keyword evidence="5" id="KW-0999">Mitochondrion inner membrane</keyword>
<dbReference type="GO" id="GO:0010420">
    <property type="term" value="F:polyprenyldihydroxybenzoate methyltransferase activity"/>
    <property type="evidence" value="ECO:0007669"/>
    <property type="project" value="UniProtKB-UniRule"/>
</dbReference>
<feature type="binding site" evidence="5">
    <location>
        <position position="158"/>
    </location>
    <ligand>
        <name>Mg(2+)</name>
        <dbReference type="ChEBI" id="CHEBI:18420"/>
    </ligand>
</feature>
<comment type="similarity">
    <text evidence="5">Belongs to the class I-like SAM-binding methyltransferase superfamily. UbiG/COQ3 family.</text>
</comment>
<evidence type="ECO:0000256" key="5">
    <source>
        <dbReference type="HAMAP-Rule" id="MF_03190"/>
    </source>
</evidence>
<comment type="subcellular location">
    <subcellularLocation>
        <location evidence="5">Mitochondrion inner membrane</location>
        <topology evidence="5">Peripheral membrane protein</topology>
        <orientation evidence="5">Matrix side</orientation>
    </subcellularLocation>
</comment>
<dbReference type="STRING" id="2004952.A0A2C5Z331"/>
<sequence>MAARLRPAAARLGQTFSSRTLSSRRPHSTFSSVDPAEVSHFDALAGDWWDAHGSSRLLHLMNPLRHDFIRACVGDAVPDAGLSYLDMGCGGGIFAESAARLSTTRYVTGMDPTPSVVAAAKAHARKDPLLSPRLEYRVGSVVEALALGKVHDVVTLFEVLEHVDHPASFLQQIRPLVRPGGWLVVSTMARTWTSWLTTKLAAEYVLRIVPRGTHDWSRYINDDELRRFLLDGGWESPRVMGVAYVPGLGWRELQGGERVGNYFLGVRRRGVDGG</sequence>
<feature type="binding site" evidence="5">
    <location>
        <position position="88"/>
    </location>
    <ligand>
        <name>S-adenosyl-L-methionine</name>
        <dbReference type="ChEBI" id="CHEBI:59789"/>
    </ligand>
</feature>
<evidence type="ECO:0000256" key="1">
    <source>
        <dbReference type="ARBA" id="ARBA00022603"/>
    </source>
</evidence>
<dbReference type="AlphaFoldDB" id="A0A2C5Z331"/>
<feature type="binding site" evidence="5">
    <location>
        <position position="161"/>
    </location>
    <ligand>
        <name>Mg(2+)</name>
        <dbReference type="ChEBI" id="CHEBI:18420"/>
    </ligand>
</feature>
<gene>
    <name evidence="5" type="primary">COQ3</name>
    <name evidence="6" type="ORF">CDD80_3578</name>
</gene>
<feature type="binding site" evidence="5">
    <location>
        <position position="157"/>
    </location>
    <ligand>
        <name>S-adenosyl-L-methionine</name>
        <dbReference type="ChEBI" id="CHEBI:59789"/>
    </ligand>
</feature>
<dbReference type="InterPro" id="IPR010233">
    <property type="entry name" value="UbiG_MeTrfase"/>
</dbReference>
<dbReference type="EC" id="2.1.1.114" evidence="5"/>
<evidence type="ECO:0000256" key="2">
    <source>
        <dbReference type="ARBA" id="ARBA00022679"/>
    </source>
</evidence>
<keyword evidence="7" id="KW-1185">Reference proteome</keyword>
<comment type="subunit">
    <text evidence="5">Component of a multi-subunit COQ enzyme complex, composed of at least COQ3, COQ4, COQ5, COQ6, COQ7 and COQ9.</text>
</comment>
<feature type="binding site" evidence="5">
    <location>
        <position position="65"/>
    </location>
    <ligand>
        <name>S-adenosyl-L-methionine</name>
        <dbReference type="ChEBI" id="CHEBI:59789"/>
    </ligand>
</feature>
<evidence type="ECO:0000256" key="3">
    <source>
        <dbReference type="ARBA" id="ARBA00022688"/>
    </source>
</evidence>
<keyword evidence="5" id="KW-0479">Metal-binding</keyword>
<comment type="catalytic activity">
    <reaction evidence="5">
        <text>a 3-demethylubiquinone + S-adenosyl-L-methionine = a ubiquinone + S-adenosyl-L-homocysteine</text>
        <dbReference type="Rhea" id="RHEA:81215"/>
        <dbReference type="Rhea" id="RHEA-COMP:9565"/>
        <dbReference type="Rhea" id="RHEA-COMP:19654"/>
        <dbReference type="ChEBI" id="CHEBI:16389"/>
        <dbReference type="ChEBI" id="CHEBI:57856"/>
        <dbReference type="ChEBI" id="CHEBI:59789"/>
        <dbReference type="ChEBI" id="CHEBI:231825"/>
    </reaction>
</comment>
<dbReference type="OrthoDB" id="3265906at2759"/>
<comment type="function">
    <text evidence="5">O-methyltransferase required for two non-consecutive steps during ubiquinone biosynthesis. Catalyzes the 2 O-methylation of 3,4-dihydroxy-5-(all-trans-polyprenyl)benzoic acid into 4-hydroxy-3-methoxy-5-(all-trans-polyprenyl)benzoic acid. Also catalyzes the last step of ubiquinone biosynthesis by mediating methylation of 3-demethylubiquinone into ubiquinone. Also able to mediate the methylation of 3-demethylubiquinol into ubiquinol.</text>
</comment>
<proteinExistence type="inferred from homology"/>
<dbReference type="GO" id="GO:0032259">
    <property type="term" value="P:methylation"/>
    <property type="evidence" value="ECO:0007669"/>
    <property type="project" value="UniProtKB-KW"/>
</dbReference>
<dbReference type="Gene3D" id="3.40.50.150">
    <property type="entry name" value="Vaccinia Virus protein VP39"/>
    <property type="match status" value="1"/>
</dbReference>
<dbReference type="GO" id="GO:0046872">
    <property type="term" value="F:metal ion binding"/>
    <property type="evidence" value="ECO:0007669"/>
    <property type="project" value="UniProtKB-KW"/>
</dbReference>
<dbReference type="GO" id="GO:0061542">
    <property type="term" value="F:3-demethylubiquinol 3-O-methyltransferase activity"/>
    <property type="evidence" value="ECO:0007669"/>
    <property type="project" value="UniProtKB-UniRule"/>
</dbReference>
<feature type="binding site" evidence="5">
    <location>
        <position position="111"/>
    </location>
    <ligand>
        <name>S-adenosyl-L-methionine</name>
        <dbReference type="ChEBI" id="CHEBI:59789"/>
    </ligand>
</feature>
<dbReference type="EC" id="2.1.1.64" evidence="5"/>
<dbReference type="PANTHER" id="PTHR43464">
    <property type="entry name" value="METHYLTRANSFERASE"/>
    <property type="match status" value="1"/>
</dbReference>
<dbReference type="GO" id="GO:0031314">
    <property type="term" value="C:extrinsic component of mitochondrial inner membrane"/>
    <property type="evidence" value="ECO:0007669"/>
    <property type="project" value="UniProtKB-UniRule"/>
</dbReference>
<keyword evidence="3 5" id="KW-0831">Ubiquinone biosynthesis</keyword>
<evidence type="ECO:0000313" key="6">
    <source>
        <dbReference type="EMBL" id="PHH73764.1"/>
    </source>
</evidence>
<dbReference type="UniPathway" id="UPA00232"/>
<dbReference type="HAMAP" id="MF_00472">
    <property type="entry name" value="UbiG"/>
    <property type="match status" value="1"/>
</dbReference>
<comment type="pathway">
    <text evidence="5">Cofactor biosynthesis; ubiquinone biosynthesis.</text>
</comment>
<dbReference type="GO" id="GO:0120537">
    <property type="term" value="F:3-demethylubiquinone 3-O-methyltransferase activity"/>
    <property type="evidence" value="ECO:0007669"/>
    <property type="project" value="RHEA"/>
</dbReference>
<dbReference type="PANTHER" id="PTHR43464:SF19">
    <property type="entry name" value="UBIQUINONE BIOSYNTHESIS O-METHYLTRANSFERASE, MITOCHONDRIAL"/>
    <property type="match status" value="1"/>
</dbReference>
<organism evidence="6 7">
    <name type="scientific">Ophiocordyceps camponoti-rufipedis</name>
    <dbReference type="NCBI Taxonomy" id="2004952"/>
    <lineage>
        <taxon>Eukaryota</taxon>
        <taxon>Fungi</taxon>
        <taxon>Dikarya</taxon>
        <taxon>Ascomycota</taxon>
        <taxon>Pezizomycotina</taxon>
        <taxon>Sordariomycetes</taxon>
        <taxon>Hypocreomycetidae</taxon>
        <taxon>Hypocreales</taxon>
        <taxon>Ophiocordycipitaceae</taxon>
        <taxon>Ophiocordyceps</taxon>
    </lineage>
</organism>
<comment type="catalytic activity">
    <reaction evidence="5">
        <text>a 3,4-dihydroxy-5-(all-trans-polyprenyl)benzoate + S-adenosyl-L-methionine = a 4-hydroxy-3-methoxy-5-(all-trans-polyprenyl)benzoate + S-adenosyl-L-homocysteine + H(+)</text>
        <dbReference type="Rhea" id="RHEA:44452"/>
        <dbReference type="Rhea" id="RHEA-COMP:10930"/>
        <dbReference type="Rhea" id="RHEA-COMP:10931"/>
        <dbReference type="ChEBI" id="CHEBI:15378"/>
        <dbReference type="ChEBI" id="CHEBI:57856"/>
        <dbReference type="ChEBI" id="CHEBI:59789"/>
        <dbReference type="ChEBI" id="CHEBI:64694"/>
        <dbReference type="ChEBI" id="CHEBI:84443"/>
        <dbReference type="EC" id="2.1.1.114"/>
    </reaction>
</comment>
<dbReference type="EMBL" id="NJES01000319">
    <property type="protein sequence ID" value="PHH73764.1"/>
    <property type="molecule type" value="Genomic_DNA"/>
</dbReference>
<keyword evidence="2 5" id="KW-0808">Transferase</keyword>
<dbReference type="CDD" id="cd02440">
    <property type="entry name" value="AdoMet_MTases"/>
    <property type="match status" value="1"/>
</dbReference>
<comment type="caution">
    <text evidence="6">The sequence shown here is derived from an EMBL/GenBank/DDBJ whole genome shotgun (WGS) entry which is preliminary data.</text>
</comment>
<protein>
    <recommendedName>
        <fullName evidence="5">Ubiquinone biosynthesis O-methyltransferase, mitochondrial</fullName>
    </recommendedName>
    <alternativeName>
        <fullName evidence="5">3-demethylubiquinol 3-O-methyltransferase</fullName>
        <ecNumber evidence="5">2.1.1.64</ecNumber>
    </alternativeName>
    <alternativeName>
        <fullName evidence="5">3-demethylubiquinone 3-O-methyltransferase</fullName>
        <ecNumber evidence="5">2.1.1.-</ecNumber>
    </alternativeName>
    <alternativeName>
        <fullName evidence="5">Polyprenyldihydroxybenzoate methyltransferase</fullName>
        <ecNumber evidence="5">2.1.1.114</ecNumber>
    </alternativeName>
</protein>
<comment type="catalytic activity">
    <reaction evidence="5">
        <text>a 3-demethylubiquinol + S-adenosyl-L-methionine = a ubiquinol + S-adenosyl-L-homocysteine + H(+)</text>
        <dbReference type="Rhea" id="RHEA:44380"/>
        <dbReference type="Rhea" id="RHEA-COMP:9566"/>
        <dbReference type="Rhea" id="RHEA-COMP:10914"/>
        <dbReference type="ChEBI" id="CHEBI:15378"/>
        <dbReference type="ChEBI" id="CHEBI:17976"/>
        <dbReference type="ChEBI" id="CHEBI:57856"/>
        <dbReference type="ChEBI" id="CHEBI:59789"/>
        <dbReference type="ChEBI" id="CHEBI:84422"/>
        <dbReference type="EC" id="2.1.1.64"/>
    </reaction>
</comment>
<dbReference type="Pfam" id="PF13489">
    <property type="entry name" value="Methyltransf_23"/>
    <property type="match status" value="1"/>
</dbReference>
<keyword evidence="5" id="KW-0496">Mitochondrion</keyword>
<dbReference type="InterPro" id="IPR029063">
    <property type="entry name" value="SAM-dependent_MTases_sf"/>
</dbReference>
<feature type="binding site" evidence="5">
    <location>
        <position position="162"/>
    </location>
    <ligand>
        <name>Mg(2+)</name>
        <dbReference type="ChEBI" id="CHEBI:18420"/>
    </ligand>
</feature>
<dbReference type="NCBIfam" id="TIGR01983">
    <property type="entry name" value="UbiG"/>
    <property type="match status" value="1"/>
</dbReference>